<proteinExistence type="predicted"/>
<dbReference type="AlphaFoldDB" id="A0A8S1YEM9"/>
<comment type="caution">
    <text evidence="1">The sequence shown here is derived from an EMBL/GenBank/DDBJ whole genome shotgun (WGS) entry which is preliminary data.</text>
</comment>
<name>A0A8S1YEM9_PAROT</name>
<dbReference type="EMBL" id="CAJJDP010000157">
    <property type="protein sequence ID" value="CAD8211783.1"/>
    <property type="molecule type" value="Genomic_DNA"/>
</dbReference>
<organism evidence="1 2">
    <name type="scientific">Paramecium octaurelia</name>
    <dbReference type="NCBI Taxonomy" id="43137"/>
    <lineage>
        <taxon>Eukaryota</taxon>
        <taxon>Sar</taxon>
        <taxon>Alveolata</taxon>
        <taxon>Ciliophora</taxon>
        <taxon>Intramacronucleata</taxon>
        <taxon>Oligohymenophorea</taxon>
        <taxon>Peniculida</taxon>
        <taxon>Parameciidae</taxon>
        <taxon>Paramecium</taxon>
    </lineage>
</organism>
<protein>
    <submittedName>
        <fullName evidence="1">Uncharacterized protein</fullName>
    </submittedName>
</protein>
<dbReference type="Proteomes" id="UP000683925">
    <property type="component" value="Unassembled WGS sequence"/>
</dbReference>
<keyword evidence="2" id="KW-1185">Reference proteome</keyword>
<accession>A0A8S1YEM9</accession>
<evidence type="ECO:0000313" key="2">
    <source>
        <dbReference type="Proteomes" id="UP000683925"/>
    </source>
</evidence>
<gene>
    <name evidence="1" type="ORF">POCTA_138.1.T1550102</name>
</gene>
<sequence length="75" mass="9168">MFSLITHLLCTKLQFLLNNRHPFQLLQQLIKEQNKKKSSLIEDLGWQIRSMQYQCTISIMYQIRHCKVWQLYNQI</sequence>
<reference evidence="1" key="1">
    <citation type="submission" date="2021-01" db="EMBL/GenBank/DDBJ databases">
        <authorList>
            <consortium name="Genoscope - CEA"/>
            <person name="William W."/>
        </authorList>
    </citation>
    <scope>NUCLEOTIDE SEQUENCE</scope>
</reference>
<evidence type="ECO:0000313" key="1">
    <source>
        <dbReference type="EMBL" id="CAD8211783.1"/>
    </source>
</evidence>